<feature type="compositionally biased region" description="Basic and acidic residues" evidence="1">
    <location>
        <begin position="1"/>
        <end position="13"/>
    </location>
</feature>
<dbReference type="AlphaFoldDB" id="A0AAN6MPB5"/>
<feature type="region of interest" description="Disordered" evidence="1">
    <location>
        <begin position="1"/>
        <end position="23"/>
    </location>
</feature>
<gene>
    <name evidence="3" type="ORF">C8A05DRAFT_32331</name>
</gene>
<evidence type="ECO:0000259" key="2">
    <source>
        <dbReference type="PROSITE" id="PS50174"/>
    </source>
</evidence>
<accession>A0AAN6MPB5</accession>
<dbReference type="PANTHER" id="PTHR20923:SF1">
    <property type="entry name" value="G PATCH DOMAIN AND ANKYRIN REPEAT-CONTAINING PROTEIN 1"/>
    <property type="match status" value="1"/>
</dbReference>
<feature type="compositionally biased region" description="Low complexity" evidence="1">
    <location>
        <begin position="122"/>
        <end position="139"/>
    </location>
</feature>
<proteinExistence type="predicted"/>
<feature type="compositionally biased region" description="Basic and acidic residues" evidence="1">
    <location>
        <begin position="192"/>
        <end position="204"/>
    </location>
</feature>
<comment type="caution">
    <text evidence="3">The sequence shown here is derived from an EMBL/GenBank/DDBJ whole genome shotgun (WGS) entry which is preliminary data.</text>
</comment>
<dbReference type="SMART" id="SM00443">
    <property type="entry name" value="G_patch"/>
    <property type="match status" value="1"/>
</dbReference>
<organism evidence="3 4">
    <name type="scientific">Staphylotrichum tortipilum</name>
    <dbReference type="NCBI Taxonomy" id="2831512"/>
    <lineage>
        <taxon>Eukaryota</taxon>
        <taxon>Fungi</taxon>
        <taxon>Dikarya</taxon>
        <taxon>Ascomycota</taxon>
        <taxon>Pezizomycotina</taxon>
        <taxon>Sordariomycetes</taxon>
        <taxon>Sordariomycetidae</taxon>
        <taxon>Sordariales</taxon>
        <taxon>Chaetomiaceae</taxon>
        <taxon>Staphylotrichum</taxon>
    </lineage>
</organism>
<dbReference type="GO" id="GO:0003676">
    <property type="term" value="F:nucleic acid binding"/>
    <property type="evidence" value="ECO:0007669"/>
    <property type="project" value="InterPro"/>
</dbReference>
<sequence>MAAPKENTRSNNDHDEDYDDIPLQHQRYFGAGLHKRPISFVSASTGSSQLQSVNNTTPKLSPPQDISDIYLNLVLPKTPQPSPPPPSESQPDAPPCPICNLPLQAPSSPTHPPSQCPTPHTQSLAHQLSLPHSHPPSSLDRTRMGLSYLSSHGWDPDARRGLGAAEQGIAFPVKARLKDDNRGVGMPVSVSKKGDEKGRGREKEKLLDAGKVRKLVKEEGRRRERVWEELFGDGRVEKYLGKGAGGGGS</sequence>
<feature type="compositionally biased region" description="Polar residues" evidence="1">
    <location>
        <begin position="44"/>
        <end position="59"/>
    </location>
</feature>
<feature type="region of interest" description="Disordered" evidence="1">
    <location>
        <begin position="44"/>
        <end position="143"/>
    </location>
</feature>
<evidence type="ECO:0000313" key="3">
    <source>
        <dbReference type="EMBL" id="KAK3903914.1"/>
    </source>
</evidence>
<feature type="domain" description="G-patch" evidence="2">
    <location>
        <begin position="141"/>
        <end position="189"/>
    </location>
</feature>
<keyword evidence="4" id="KW-1185">Reference proteome</keyword>
<feature type="region of interest" description="Disordered" evidence="1">
    <location>
        <begin position="180"/>
        <end position="204"/>
    </location>
</feature>
<evidence type="ECO:0000256" key="1">
    <source>
        <dbReference type="SAM" id="MobiDB-lite"/>
    </source>
</evidence>
<dbReference type="EMBL" id="MU855423">
    <property type="protein sequence ID" value="KAK3903914.1"/>
    <property type="molecule type" value="Genomic_DNA"/>
</dbReference>
<reference evidence="3" key="2">
    <citation type="submission" date="2023-05" db="EMBL/GenBank/DDBJ databases">
        <authorList>
            <consortium name="Lawrence Berkeley National Laboratory"/>
            <person name="Steindorff A."/>
            <person name="Hensen N."/>
            <person name="Bonometti L."/>
            <person name="Westerberg I."/>
            <person name="Brannstrom I.O."/>
            <person name="Guillou S."/>
            <person name="Cros-Aarteil S."/>
            <person name="Calhoun S."/>
            <person name="Haridas S."/>
            <person name="Kuo A."/>
            <person name="Mondo S."/>
            <person name="Pangilinan J."/>
            <person name="Riley R."/>
            <person name="Labutti K."/>
            <person name="Andreopoulos B."/>
            <person name="Lipzen A."/>
            <person name="Chen C."/>
            <person name="Yanf M."/>
            <person name="Daum C."/>
            <person name="Ng V."/>
            <person name="Clum A."/>
            <person name="Ohm R."/>
            <person name="Martin F."/>
            <person name="Silar P."/>
            <person name="Natvig D."/>
            <person name="Lalanne C."/>
            <person name="Gautier V."/>
            <person name="Ament-Velasquez S.L."/>
            <person name="Kruys A."/>
            <person name="Hutchinson M.I."/>
            <person name="Powell A.J."/>
            <person name="Barry K."/>
            <person name="Miller A.N."/>
            <person name="Grigoriev I.V."/>
            <person name="Debuchy R."/>
            <person name="Gladieux P."/>
            <person name="Thoren M.H."/>
            <person name="Johannesson H."/>
        </authorList>
    </citation>
    <scope>NUCLEOTIDE SEQUENCE</scope>
    <source>
        <strain evidence="3">CBS 103.79</strain>
    </source>
</reference>
<dbReference type="Pfam" id="PF01585">
    <property type="entry name" value="G-patch"/>
    <property type="match status" value="1"/>
</dbReference>
<evidence type="ECO:0000313" key="4">
    <source>
        <dbReference type="Proteomes" id="UP001303889"/>
    </source>
</evidence>
<feature type="compositionally biased region" description="Pro residues" evidence="1">
    <location>
        <begin position="78"/>
        <end position="97"/>
    </location>
</feature>
<dbReference type="InterPro" id="IPR039146">
    <property type="entry name" value="GPANK1"/>
</dbReference>
<protein>
    <recommendedName>
        <fullName evidence="2">G-patch domain-containing protein</fullName>
    </recommendedName>
</protein>
<name>A0AAN6MPB5_9PEZI</name>
<dbReference type="PANTHER" id="PTHR20923">
    <property type="entry name" value="BAT4 PROTEIN-RELATED"/>
    <property type="match status" value="1"/>
</dbReference>
<dbReference type="InterPro" id="IPR000467">
    <property type="entry name" value="G_patch_dom"/>
</dbReference>
<dbReference type="PROSITE" id="PS50174">
    <property type="entry name" value="G_PATCH"/>
    <property type="match status" value="1"/>
</dbReference>
<dbReference type="Proteomes" id="UP001303889">
    <property type="component" value="Unassembled WGS sequence"/>
</dbReference>
<reference evidence="3" key="1">
    <citation type="journal article" date="2023" name="Mol. Phylogenet. Evol.">
        <title>Genome-scale phylogeny and comparative genomics of the fungal order Sordariales.</title>
        <authorList>
            <person name="Hensen N."/>
            <person name="Bonometti L."/>
            <person name="Westerberg I."/>
            <person name="Brannstrom I.O."/>
            <person name="Guillou S."/>
            <person name="Cros-Aarteil S."/>
            <person name="Calhoun S."/>
            <person name="Haridas S."/>
            <person name="Kuo A."/>
            <person name="Mondo S."/>
            <person name="Pangilinan J."/>
            <person name="Riley R."/>
            <person name="LaButti K."/>
            <person name="Andreopoulos B."/>
            <person name="Lipzen A."/>
            <person name="Chen C."/>
            <person name="Yan M."/>
            <person name="Daum C."/>
            <person name="Ng V."/>
            <person name="Clum A."/>
            <person name="Steindorff A."/>
            <person name="Ohm R.A."/>
            <person name="Martin F."/>
            <person name="Silar P."/>
            <person name="Natvig D.O."/>
            <person name="Lalanne C."/>
            <person name="Gautier V."/>
            <person name="Ament-Velasquez S.L."/>
            <person name="Kruys A."/>
            <person name="Hutchinson M.I."/>
            <person name="Powell A.J."/>
            <person name="Barry K."/>
            <person name="Miller A.N."/>
            <person name="Grigoriev I.V."/>
            <person name="Debuchy R."/>
            <person name="Gladieux P."/>
            <person name="Hiltunen Thoren M."/>
            <person name="Johannesson H."/>
        </authorList>
    </citation>
    <scope>NUCLEOTIDE SEQUENCE</scope>
    <source>
        <strain evidence="3">CBS 103.79</strain>
    </source>
</reference>